<keyword evidence="7" id="KW-0804">Transcription</keyword>
<dbReference type="Proteomes" id="UP001212997">
    <property type="component" value="Unassembled WGS sequence"/>
</dbReference>
<feature type="region of interest" description="Disordered" evidence="9">
    <location>
        <begin position="68"/>
        <end position="299"/>
    </location>
</feature>
<organism evidence="10 11">
    <name type="scientific">Meripilus lineatus</name>
    <dbReference type="NCBI Taxonomy" id="2056292"/>
    <lineage>
        <taxon>Eukaryota</taxon>
        <taxon>Fungi</taxon>
        <taxon>Dikarya</taxon>
        <taxon>Basidiomycota</taxon>
        <taxon>Agaricomycotina</taxon>
        <taxon>Agaricomycetes</taxon>
        <taxon>Polyporales</taxon>
        <taxon>Meripilaceae</taxon>
        <taxon>Meripilus</taxon>
    </lineage>
</organism>
<dbReference type="AlphaFoldDB" id="A0AAD5YD38"/>
<evidence type="ECO:0000256" key="1">
    <source>
        <dbReference type="ARBA" id="ARBA00004123"/>
    </source>
</evidence>
<feature type="compositionally biased region" description="Polar residues" evidence="9">
    <location>
        <begin position="1"/>
        <end position="12"/>
    </location>
</feature>
<evidence type="ECO:0000256" key="4">
    <source>
        <dbReference type="ARBA" id="ARBA00022490"/>
    </source>
</evidence>
<evidence type="ECO:0000256" key="8">
    <source>
        <dbReference type="ARBA" id="ARBA00023242"/>
    </source>
</evidence>
<dbReference type="GO" id="GO:0005737">
    <property type="term" value="C:cytoplasm"/>
    <property type="evidence" value="ECO:0007669"/>
    <property type="project" value="UniProtKB-SubCell"/>
</dbReference>
<reference evidence="10" key="1">
    <citation type="submission" date="2022-07" db="EMBL/GenBank/DDBJ databases">
        <title>Genome Sequence of Physisporinus lineatus.</title>
        <authorList>
            <person name="Buettner E."/>
        </authorList>
    </citation>
    <scope>NUCLEOTIDE SEQUENCE</scope>
    <source>
        <strain evidence="10">VT162</strain>
    </source>
</reference>
<evidence type="ECO:0000256" key="6">
    <source>
        <dbReference type="ARBA" id="ARBA00023015"/>
    </source>
</evidence>
<proteinExistence type="inferred from homology"/>
<evidence type="ECO:0000256" key="9">
    <source>
        <dbReference type="SAM" id="MobiDB-lite"/>
    </source>
</evidence>
<evidence type="ECO:0000256" key="5">
    <source>
        <dbReference type="ARBA" id="ARBA00022491"/>
    </source>
</evidence>
<evidence type="ECO:0000313" key="10">
    <source>
        <dbReference type="EMBL" id="KAJ3483446.1"/>
    </source>
</evidence>
<feature type="region of interest" description="Disordered" evidence="9">
    <location>
        <begin position="1"/>
        <end position="20"/>
    </location>
</feature>
<dbReference type="Pfam" id="PF08528">
    <property type="entry name" value="Whi5"/>
    <property type="match status" value="1"/>
</dbReference>
<keyword evidence="6" id="KW-0805">Transcription regulation</keyword>
<keyword evidence="5" id="KW-0678">Repressor</keyword>
<dbReference type="InterPro" id="IPR013734">
    <property type="entry name" value="TF_Nrm1/Whi5"/>
</dbReference>
<feature type="compositionally biased region" description="Low complexity" evidence="9">
    <location>
        <begin position="321"/>
        <end position="337"/>
    </location>
</feature>
<feature type="compositionally biased region" description="Polar residues" evidence="9">
    <location>
        <begin position="148"/>
        <end position="178"/>
    </location>
</feature>
<comment type="caution">
    <text evidence="10">The sequence shown here is derived from an EMBL/GenBank/DDBJ whole genome shotgun (WGS) entry which is preliminary data.</text>
</comment>
<gene>
    <name evidence="10" type="ORF">NLI96_g6305</name>
</gene>
<feature type="compositionally biased region" description="Low complexity" evidence="9">
    <location>
        <begin position="109"/>
        <end position="126"/>
    </location>
</feature>
<evidence type="ECO:0000256" key="3">
    <source>
        <dbReference type="ARBA" id="ARBA00006922"/>
    </source>
</evidence>
<keyword evidence="11" id="KW-1185">Reference proteome</keyword>
<keyword evidence="8" id="KW-0539">Nucleus</keyword>
<evidence type="ECO:0000256" key="7">
    <source>
        <dbReference type="ARBA" id="ARBA00023163"/>
    </source>
</evidence>
<feature type="region of interest" description="Disordered" evidence="9">
    <location>
        <begin position="321"/>
        <end position="357"/>
    </location>
</feature>
<evidence type="ECO:0000313" key="11">
    <source>
        <dbReference type="Proteomes" id="UP001212997"/>
    </source>
</evidence>
<feature type="compositionally biased region" description="Polar residues" evidence="9">
    <location>
        <begin position="201"/>
        <end position="221"/>
    </location>
</feature>
<keyword evidence="4" id="KW-0963">Cytoplasm</keyword>
<feature type="compositionally biased region" description="Polar residues" evidence="9">
    <location>
        <begin position="91"/>
        <end position="108"/>
    </location>
</feature>
<evidence type="ECO:0000256" key="2">
    <source>
        <dbReference type="ARBA" id="ARBA00004496"/>
    </source>
</evidence>
<dbReference type="GO" id="GO:0005634">
    <property type="term" value="C:nucleus"/>
    <property type="evidence" value="ECO:0007669"/>
    <property type="project" value="UniProtKB-SubCell"/>
</dbReference>
<dbReference type="EMBL" id="JANAWD010000228">
    <property type="protein sequence ID" value="KAJ3483446.1"/>
    <property type="molecule type" value="Genomic_DNA"/>
</dbReference>
<feature type="compositionally biased region" description="Polar residues" evidence="9">
    <location>
        <begin position="338"/>
        <end position="357"/>
    </location>
</feature>
<sequence length="357" mass="37474">MTDSSGYPNLSESEQRKRKQTLERAKANYLSGQLRLRLQYAKLKVEHGWQRQNLNEVENLYFRHSHMRKPTVPTAGPSHPTHPSVSAEHSIITTGPSAPESSQATEPASQPDPSSSGYPSSSQQPPELTRTETQGTDISQAHAPPPSQGLSQASSVVFNGSTLPTSELPSQPQINTTNVAPSPSPPLASSVPPKPKRTRARFSNTTRPKSINNRSASNSQHSPSIPNSTPSSSRLSQPPDNPDTTSNANNTPSQPSQSSSTKPSPPSRTGSSTGSTFTPSSSTGAAAASSSAMFGSSSSIGSPLTYDSFWSSHSLSTQTYRSLLSTTTSLSTVSSQLGNGSATNSAAEGTQPSASAR</sequence>
<name>A0AAD5YD38_9APHY</name>
<comment type="similarity">
    <text evidence="3">Belongs to the WHI5/NRM1 family.</text>
</comment>
<feature type="compositionally biased region" description="Low complexity" evidence="9">
    <location>
        <begin position="222"/>
        <end position="299"/>
    </location>
</feature>
<comment type="subcellular location">
    <subcellularLocation>
        <location evidence="2">Cytoplasm</location>
    </subcellularLocation>
    <subcellularLocation>
        <location evidence="1">Nucleus</location>
    </subcellularLocation>
</comment>
<protein>
    <submittedName>
        <fullName evidence="10">Uncharacterized protein</fullName>
    </submittedName>
</protein>
<accession>A0AAD5YD38</accession>